<reference evidence="2 3" key="1">
    <citation type="submission" date="2017-07" db="EMBL/GenBank/DDBJ databases">
        <title>A draft genome sequence of Komagataeibacter sucrofermentans LMG 18788.</title>
        <authorList>
            <person name="Skraban J."/>
            <person name="Cleenwerck I."/>
            <person name="Vandamme P."/>
            <person name="Trcek J."/>
        </authorList>
    </citation>
    <scope>NUCLEOTIDE SEQUENCE [LARGE SCALE GENOMIC DNA]</scope>
    <source>
        <strain evidence="2 3">LMG 18788</strain>
    </source>
</reference>
<dbReference type="Proteomes" id="UP000247814">
    <property type="component" value="Unassembled WGS sequence"/>
</dbReference>
<evidence type="ECO:0000313" key="2">
    <source>
        <dbReference type="EMBL" id="PYD79263.1"/>
    </source>
</evidence>
<dbReference type="EMBL" id="NKUA01000008">
    <property type="protein sequence ID" value="PYD79263.1"/>
    <property type="molecule type" value="Genomic_DNA"/>
</dbReference>
<accession>A0A318R117</accession>
<keyword evidence="3" id="KW-1185">Reference proteome</keyword>
<name>A0A318R117_9PROT</name>
<feature type="region of interest" description="Disordered" evidence="1">
    <location>
        <begin position="1"/>
        <end position="23"/>
    </location>
</feature>
<evidence type="ECO:0000313" key="3">
    <source>
        <dbReference type="Proteomes" id="UP000247814"/>
    </source>
</evidence>
<comment type="caution">
    <text evidence="2">The sequence shown here is derived from an EMBL/GenBank/DDBJ whole genome shotgun (WGS) entry which is preliminary data.</text>
</comment>
<evidence type="ECO:0000256" key="1">
    <source>
        <dbReference type="SAM" id="MobiDB-lite"/>
    </source>
</evidence>
<proteinExistence type="predicted"/>
<protein>
    <submittedName>
        <fullName evidence="2">Uncharacterized protein</fullName>
    </submittedName>
</protein>
<organism evidence="2 3">
    <name type="scientific">Komagataeibacter sucrofermentans</name>
    <dbReference type="NCBI Taxonomy" id="1053551"/>
    <lineage>
        <taxon>Bacteria</taxon>
        <taxon>Pseudomonadati</taxon>
        <taxon>Pseudomonadota</taxon>
        <taxon>Alphaproteobacteria</taxon>
        <taxon>Acetobacterales</taxon>
        <taxon>Acetobacteraceae</taxon>
        <taxon>Komagataeibacter</taxon>
    </lineage>
</organism>
<dbReference type="AlphaFoldDB" id="A0A318R117"/>
<sequence length="65" mass="6780">MKPARRGHDNTGTGPAAGLRHEAGAQKDGWAKGLISAFVGLPAAKVKAKAPLTRRPCSSIAFVVW</sequence>
<gene>
    <name evidence="2" type="ORF">CFR77_07625</name>
</gene>